<sequence>MKIVVAQSSRPHPLQHHHLLSHLHSYFSFGFFSLKPPKLAFQVCVILRQTSLSFLCWVSSSQDNFPSALQPARFCCRDKSQAGSDRFSKIAGRYVKEKWKWNDSSCRLQR</sequence>
<organism evidence="1 2">
    <name type="scientific">Punica granatum</name>
    <name type="common">Pomegranate</name>
    <dbReference type="NCBI Taxonomy" id="22663"/>
    <lineage>
        <taxon>Eukaryota</taxon>
        <taxon>Viridiplantae</taxon>
        <taxon>Streptophyta</taxon>
        <taxon>Embryophyta</taxon>
        <taxon>Tracheophyta</taxon>
        <taxon>Spermatophyta</taxon>
        <taxon>Magnoliopsida</taxon>
        <taxon>eudicotyledons</taxon>
        <taxon>Gunneridae</taxon>
        <taxon>Pentapetalae</taxon>
        <taxon>rosids</taxon>
        <taxon>malvids</taxon>
        <taxon>Myrtales</taxon>
        <taxon>Lythraceae</taxon>
        <taxon>Punica</taxon>
    </lineage>
</organism>
<dbReference type="Proteomes" id="UP000233551">
    <property type="component" value="Unassembled WGS sequence"/>
</dbReference>
<proteinExistence type="predicted"/>
<gene>
    <name evidence="1" type="ORF">CRG98_044222</name>
</gene>
<comment type="caution">
    <text evidence="1">The sequence shown here is derived from an EMBL/GenBank/DDBJ whole genome shotgun (WGS) entry which is preliminary data.</text>
</comment>
<dbReference type="AlphaFoldDB" id="A0A2I0HV44"/>
<evidence type="ECO:0000313" key="1">
    <source>
        <dbReference type="EMBL" id="PKI35390.1"/>
    </source>
</evidence>
<accession>A0A2I0HV44</accession>
<name>A0A2I0HV44_PUNGR</name>
<protein>
    <submittedName>
        <fullName evidence="1">Uncharacterized protein</fullName>
    </submittedName>
</protein>
<evidence type="ECO:0000313" key="2">
    <source>
        <dbReference type="Proteomes" id="UP000233551"/>
    </source>
</evidence>
<feature type="non-terminal residue" evidence="1">
    <location>
        <position position="110"/>
    </location>
</feature>
<keyword evidence="2" id="KW-1185">Reference proteome</keyword>
<dbReference type="EMBL" id="PGOL01005362">
    <property type="protein sequence ID" value="PKI35390.1"/>
    <property type="molecule type" value="Genomic_DNA"/>
</dbReference>
<reference evidence="1 2" key="1">
    <citation type="submission" date="2017-11" db="EMBL/GenBank/DDBJ databases">
        <title>De-novo sequencing of pomegranate (Punica granatum L.) genome.</title>
        <authorList>
            <person name="Akparov Z."/>
            <person name="Amiraslanov A."/>
            <person name="Hajiyeva S."/>
            <person name="Abbasov M."/>
            <person name="Kaur K."/>
            <person name="Hamwieh A."/>
            <person name="Solovyev V."/>
            <person name="Salamov A."/>
            <person name="Braich B."/>
            <person name="Kosarev P."/>
            <person name="Mahmoud A."/>
            <person name="Hajiyev E."/>
            <person name="Babayeva S."/>
            <person name="Izzatullayeva V."/>
            <person name="Mammadov A."/>
            <person name="Mammadov A."/>
            <person name="Sharifova S."/>
            <person name="Ojaghi J."/>
            <person name="Eynullazada K."/>
            <person name="Bayramov B."/>
            <person name="Abdulazimova A."/>
            <person name="Shahmuradov I."/>
        </authorList>
    </citation>
    <scope>NUCLEOTIDE SEQUENCE [LARGE SCALE GENOMIC DNA]</scope>
    <source>
        <strain evidence="2">cv. AG2017</strain>
        <tissue evidence="1">Leaf</tissue>
    </source>
</reference>